<gene>
    <name evidence="2" type="ORF">MAPG_10749</name>
</gene>
<feature type="region of interest" description="Disordered" evidence="1">
    <location>
        <begin position="1"/>
        <end position="123"/>
    </location>
</feature>
<organism evidence="3 4">
    <name type="scientific">Magnaporthiopsis poae (strain ATCC 64411 / 73-15)</name>
    <name type="common">Kentucky bluegrass fungus</name>
    <name type="synonym">Magnaporthe poae</name>
    <dbReference type="NCBI Taxonomy" id="644358"/>
    <lineage>
        <taxon>Eukaryota</taxon>
        <taxon>Fungi</taxon>
        <taxon>Dikarya</taxon>
        <taxon>Ascomycota</taxon>
        <taxon>Pezizomycotina</taxon>
        <taxon>Sordariomycetes</taxon>
        <taxon>Sordariomycetidae</taxon>
        <taxon>Magnaporthales</taxon>
        <taxon>Magnaporthaceae</taxon>
        <taxon>Magnaporthiopsis</taxon>
    </lineage>
</organism>
<reference evidence="3" key="4">
    <citation type="journal article" date="2015" name="G3 (Bethesda)">
        <title>Genome sequences of three phytopathogenic species of the Magnaporthaceae family of fungi.</title>
        <authorList>
            <person name="Okagaki L.H."/>
            <person name="Nunes C.C."/>
            <person name="Sailsbery J."/>
            <person name="Clay B."/>
            <person name="Brown D."/>
            <person name="John T."/>
            <person name="Oh Y."/>
            <person name="Young N."/>
            <person name="Fitzgerald M."/>
            <person name="Haas B.J."/>
            <person name="Zeng Q."/>
            <person name="Young S."/>
            <person name="Adiconis X."/>
            <person name="Fan L."/>
            <person name="Levin J.Z."/>
            <person name="Mitchell T.K."/>
            <person name="Okubara P.A."/>
            <person name="Farman M.L."/>
            <person name="Kohn L.M."/>
            <person name="Birren B."/>
            <person name="Ma L.-J."/>
            <person name="Dean R.A."/>
        </authorList>
    </citation>
    <scope>NUCLEOTIDE SEQUENCE</scope>
    <source>
        <strain evidence="3">ATCC 64411 / 73-15</strain>
    </source>
</reference>
<reference evidence="2" key="3">
    <citation type="submission" date="2011-03" db="EMBL/GenBank/DDBJ databases">
        <title>Annotation of Magnaporthe poae ATCC 64411.</title>
        <authorList>
            <person name="Ma L.-J."/>
            <person name="Dead R."/>
            <person name="Young S.K."/>
            <person name="Zeng Q."/>
            <person name="Gargeya S."/>
            <person name="Fitzgerald M."/>
            <person name="Haas B."/>
            <person name="Abouelleil A."/>
            <person name="Alvarado L."/>
            <person name="Arachchi H.M."/>
            <person name="Berlin A."/>
            <person name="Brown A."/>
            <person name="Chapman S.B."/>
            <person name="Chen Z."/>
            <person name="Dunbar C."/>
            <person name="Freedman E."/>
            <person name="Gearin G."/>
            <person name="Gellesch M."/>
            <person name="Goldberg J."/>
            <person name="Griggs A."/>
            <person name="Gujja S."/>
            <person name="Heiman D."/>
            <person name="Howarth C."/>
            <person name="Larson L."/>
            <person name="Lui A."/>
            <person name="MacDonald P.J.P."/>
            <person name="Mehta T."/>
            <person name="Montmayeur A."/>
            <person name="Murphy C."/>
            <person name="Neiman D."/>
            <person name="Pearson M."/>
            <person name="Priest M."/>
            <person name="Roberts A."/>
            <person name="Saif S."/>
            <person name="Shea T."/>
            <person name="Shenoy N."/>
            <person name="Sisk P."/>
            <person name="Stolte C."/>
            <person name="Sykes S."/>
            <person name="Yandava C."/>
            <person name="Wortman J."/>
            <person name="Nusbaum C."/>
            <person name="Birren B."/>
        </authorList>
    </citation>
    <scope>NUCLEOTIDE SEQUENCE</scope>
    <source>
        <strain evidence="2">ATCC 64411</strain>
    </source>
</reference>
<reference evidence="4" key="1">
    <citation type="submission" date="2010-05" db="EMBL/GenBank/DDBJ databases">
        <title>The genome sequence of Magnaporthe poae strain ATCC 64411.</title>
        <authorList>
            <person name="Ma L.-J."/>
            <person name="Dead R."/>
            <person name="Young S."/>
            <person name="Zeng Q."/>
            <person name="Koehrsen M."/>
            <person name="Alvarado L."/>
            <person name="Berlin A."/>
            <person name="Chapman S.B."/>
            <person name="Chen Z."/>
            <person name="Freedman E."/>
            <person name="Gellesch M."/>
            <person name="Goldberg J."/>
            <person name="Griggs A."/>
            <person name="Gujja S."/>
            <person name="Heilman E.R."/>
            <person name="Heiman D."/>
            <person name="Hepburn T."/>
            <person name="Howarth C."/>
            <person name="Jen D."/>
            <person name="Larson L."/>
            <person name="Mehta T."/>
            <person name="Neiman D."/>
            <person name="Pearson M."/>
            <person name="Roberts A."/>
            <person name="Saif S."/>
            <person name="Shea T."/>
            <person name="Shenoy N."/>
            <person name="Sisk P."/>
            <person name="Stolte C."/>
            <person name="Sykes S."/>
            <person name="Walk T."/>
            <person name="White J."/>
            <person name="Yandava C."/>
            <person name="Haas B."/>
            <person name="Nusbaum C."/>
            <person name="Birren B."/>
        </authorList>
    </citation>
    <scope>NUCLEOTIDE SEQUENCE [LARGE SCALE GENOMIC DNA]</scope>
    <source>
        <strain evidence="4">ATCC 64411 / 73-15</strain>
    </source>
</reference>
<feature type="compositionally biased region" description="Low complexity" evidence="1">
    <location>
        <begin position="57"/>
        <end position="74"/>
    </location>
</feature>
<proteinExistence type="predicted"/>
<dbReference type="VEuPathDB" id="FungiDB:MAPG_10749"/>
<dbReference type="EMBL" id="ADBL01002656">
    <property type="status" value="NOT_ANNOTATED_CDS"/>
    <property type="molecule type" value="Genomic_DNA"/>
</dbReference>
<dbReference type="STRING" id="644358.A0A0C4EDF1"/>
<protein>
    <submittedName>
        <fullName evidence="2 3">Uncharacterized protein</fullName>
    </submittedName>
</protein>
<evidence type="ECO:0000313" key="2">
    <source>
        <dbReference type="EMBL" id="KLU91801.1"/>
    </source>
</evidence>
<dbReference type="Proteomes" id="UP000011715">
    <property type="component" value="Unassembled WGS sequence"/>
</dbReference>
<evidence type="ECO:0000313" key="3">
    <source>
        <dbReference type="EnsemblFungi" id="MAPG_10749T0"/>
    </source>
</evidence>
<dbReference type="OrthoDB" id="1932706at2759"/>
<keyword evidence="4" id="KW-1185">Reference proteome</keyword>
<evidence type="ECO:0000256" key="1">
    <source>
        <dbReference type="SAM" id="MobiDB-lite"/>
    </source>
</evidence>
<reference evidence="3" key="5">
    <citation type="submission" date="2015-06" db="UniProtKB">
        <authorList>
            <consortium name="EnsemblFungi"/>
        </authorList>
    </citation>
    <scope>IDENTIFICATION</scope>
    <source>
        <strain evidence="3">ATCC 64411</strain>
    </source>
</reference>
<name>A0A0C4EDF1_MAGP6</name>
<evidence type="ECO:0000313" key="4">
    <source>
        <dbReference type="Proteomes" id="UP000011715"/>
    </source>
</evidence>
<dbReference type="EnsemblFungi" id="MAPG_10749T0">
    <property type="protein sequence ID" value="MAPG_10749T0"/>
    <property type="gene ID" value="MAPG_10749"/>
</dbReference>
<sequence>MSSPMVHGGVAMQTPNSNMGSAMGSPPRPASVVQTHAPMAAAMTASMSARGSQQSHAGTPRTPNATPNTALATPSNRPPHMAQTPRTSQMAPPPRSHPANGANLYSRPNFAQPGVAPPARPTL</sequence>
<feature type="compositionally biased region" description="Low complexity" evidence="1">
    <location>
        <begin position="37"/>
        <end position="49"/>
    </location>
</feature>
<dbReference type="AlphaFoldDB" id="A0A0C4EDF1"/>
<dbReference type="EMBL" id="GL876978">
    <property type="protein sequence ID" value="KLU91801.1"/>
    <property type="molecule type" value="Genomic_DNA"/>
</dbReference>
<reference evidence="2" key="2">
    <citation type="submission" date="2010-05" db="EMBL/GenBank/DDBJ databases">
        <title>The Genome Sequence of Magnaporthe poae strain ATCC 64411.</title>
        <authorList>
            <consortium name="The Broad Institute Genome Sequencing Platform"/>
            <consortium name="Broad Institute Genome Sequencing Center for Infectious Disease"/>
            <person name="Ma L.-J."/>
            <person name="Dead R."/>
            <person name="Young S."/>
            <person name="Zeng Q."/>
            <person name="Koehrsen M."/>
            <person name="Alvarado L."/>
            <person name="Berlin A."/>
            <person name="Chapman S.B."/>
            <person name="Chen Z."/>
            <person name="Freedman E."/>
            <person name="Gellesch M."/>
            <person name="Goldberg J."/>
            <person name="Griggs A."/>
            <person name="Gujja S."/>
            <person name="Heilman E.R."/>
            <person name="Heiman D."/>
            <person name="Hepburn T."/>
            <person name="Howarth C."/>
            <person name="Jen D."/>
            <person name="Larson L."/>
            <person name="Mehta T."/>
            <person name="Neiman D."/>
            <person name="Pearson M."/>
            <person name="Roberts A."/>
            <person name="Saif S."/>
            <person name="Shea T."/>
            <person name="Shenoy N."/>
            <person name="Sisk P."/>
            <person name="Stolte C."/>
            <person name="Sykes S."/>
            <person name="Walk T."/>
            <person name="White J."/>
            <person name="Yandava C."/>
            <person name="Haas B."/>
            <person name="Nusbaum C."/>
            <person name="Birren B."/>
        </authorList>
    </citation>
    <scope>NUCLEOTIDE SEQUENCE</scope>
    <source>
        <strain evidence="2">ATCC 64411</strain>
    </source>
</reference>
<accession>A0A0C4EDF1</accession>